<dbReference type="KEGG" id="egl:EGR_04366"/>
<reference evidence="1 2" key="1">
    <citation type="journal article" date="2013" name="Nat. Genet.">
        <title>The genome of the hydatid tapeworm Echinococcus granulosus.</title>
        <authorList>
            <person name="Zheng H."/>
            <person name="Zhang W."/>
            <person name="Zhang L."/>
            <person name="Zhang Z."/>
            <person name="Li J."/>
            <person name="Lu G."/>
            <person name="Zhu Y."/>
            <person name="Wang Y."/>
            <person name="Huang Y."/>
            <person name="Liu J."/>
            <person name="Kang H."/>
            <person name="Chen J."/>
            <person name="Wang L."/>
            <person name="Chen A."/>
            <person name="Yu S."/>
            <person name="Gao Z."/>
            <person name="Jin L."/>
            <person name="Gu W."/>
            <person name="Wang Z."/>
            <person name="Zhao L."/>
            <person name="Shi B."/>
            <person name="Wen H."/>
            <person name="Lin R."/>
            <person name="Jones M.K."/>
            <person name="Brejova B."/>
            <person name="Vinar T."/>
            <person name="Zhao G."/>
            <person name="McManus D.P."/>
            <person name="Chen Z."/>
            <person name="Zhou Y."/>
            <person name="Wang S."/>
        </authorList>
    </citation>
    <scope>NUCLEOTIDE SEQUENCE [LARGE SCALE GENOMIC DNA]</scope>
</reference>
<proteinExistence type="predicted"/>
<dbReference type="GeneID" id="36340081"/>
<sequence>MIPIQHFSMRNLVVDTSGFLPEFLSDLHLLKVTLAEGKRHLEQKKKRECKFFRNFSDYLRFQIFKLWILGGGRHQALYSRSDKWKI</sequence>
<accession>W6UGT6</accession>
<organism evidence="1 2">
    <name type="scientific">Echinococcus granulosus</name>
    <name type="common">Hydatid tapeworm</name>
    <dbReference type="NCBI Taxonomy" id="6210"/>
    <lineage>
        <taxon>Eukaryota</taxon>
        <taxon>Metazoa</taxon>
        <taxon>Spiralia</taxon>
        <taxon>Lophotrochozoa</taxon>
        <taxon>Platyhelminthes</taxon>
        <taxon>Cestoda</taxon>
        <taxon>Eucestoda</taxon>
        <taxon>Cyclophyllidea</taxon>
        <taxon>Taeniidae</taxon>
        <taxon>Echinococcus</taxon>
        <taxon>Echinococcus granulosus group</taxon>
    </lineage>
</organism>
<keyword evidence="2" id="KW-1185">Reference proteome</keyword>
<evidence type="ECO:0000313" key="2">
    <source>
        <dbReference type="Proteomes" id="UP000019149"/>
    </source>
</evidence>
<gene>
    <name evidence="1" type="ORF">EGR_04366</name>
</gene>
<comment type="caution">
    <text evidence="1">The sequence shown here is derived from an EMBL/GenBank/DDBJ whole genome shotgun (WGS) entry which is preliminary data.</text>
</comment>
<dbReference type="EMBL" id="APAU02000027">
    <property type="protein sequence ID" value="EUB60740.1"/>
    <property type="molecule type" value="Genomic_DNA"/>
</dbReference>
<name>W6UGT6_ECHGR</name>
<dbReference type="RefSeq" id="XP_024351936.1">
    <property type="nucleotide sequence ID" value="XM_024493615.1"/>
</dbReference>
<evidence type="ECO:0000313" key="1">
    <source>
        <dbReference type="EMBL" id="EUB60740.1"/>
    </source>
</evidence>
<dbReference type="Proteomes" id="UP000019149">
    <property type="component" value="Unassembled WGS sequence"/>
</dbReference>
<dbReference type="AlphaFoldDB" id="W6UGT6"/>
<protein>
    <submittedName>
        <fullName evidence="1">Uncharacterized protein</fullName>
    </submittedName>
</protein>
<dbReference type="CTD" id="36340081"/>